<dbReference type="Pfam" id="PF03130">
    <property type="entry name" value="HEAT_PBS"/>
    <property type="match status" value="1"/>
</dbReference>
<dbReference type="AlphaFoldDB" id="A0A1F5V5E7"/>
<name>A0A1F5V5E7_9BACT</name>
<dbReference type="Gene3D" id="1.25.10.10">
    <property type="entry name" value="Leucine-rich Repeat Variant"/>
    <property type="match status" value="1"/>
</dbReference>
<dbReference type="InterPro" id="IPR016024">
    <property type="entry name" value="ARM-type_fold"/>
</dbReference>
<evidence type="ECO:0008006" key="3">
    <source>
        <dbReference type="Google" id="ProtNLM"/>
    </source>
</evidence>
<reference evidence="1 2" key="1">
    <citation type="journal article" date="2016" name="Nat. Commun.">
        <title>Thousands of microbial genomes shed light on interconnected biogeochemical processes in an aquifer system.</title>
        <authorList>
            <person name="Anantharaman K."/>
            <person name="Brown C.T."/>
            <person name="Hug L.A."/>
            <person name="Sharon I."/>
            <person name="Castelle C.J."/>
            <person name="Probst A.J."/>
            <person name="Thomas B.C."/>
            <person name="Singh A."/>
            <person name="Wilkins M.J."/>
            <person name="Karaoz U."/>
            <person name="Brodie E.L."/>
            <person name="Williams K.H."/>
            <person name="Hubbard S.S."/>
            <person name="Banfield J.F."/>
        </authorList>
    </citation>
    <scope>NUCLEOTIDE SEQUENCE [LARGE SCALE GENOMIC DNA]</scope>
</reference>
<accession>A0A1F5V5E7</accession>
<dbReference type="STRING" id="1817863.A2Y62_03905"/>
<proteinExistence type="predicted"/>
<dbReference type="Proteomes" id="UP000178943">
    <property type="component" value="Unassembled WGS sequence"/>
</dbReference>
<sequence>MCKLLEHSNSNVKIEAIELLYELKSPFSIGIFKKHLLKENEEPDVRYWLVFALCKFGTEEAFEAISQALRDENEVLLMLAIRNAFDTFTKNELKEKIKILCEVCFSNDNAHGELIIKKLYQSITKDKKIKFALLKEIDKKYKNKKKIFGKYI</sequence>
<organism evidence="1 2">
    <name type="scientific">Candidatus Fischerbacteria bacterium RBG_13_37_8</name>
    <dbReference type="NCBI Taxonomy" id="1817863"/>
    <lineage>
        <taxon>Bacteria</taxon>
        <taxon>Candidatus Fischeribacteriota</taxon>
    </lineage>
</organism>
<dbReference type="EMBL" id="MFGW01000236">
    <property type="protein sequence ID" value="OGF58659.1"/>
    <property type="molecule type" value="Genomic_DNA"/>
</dbReference>
<evidence type="ECO:0000313" key="1">
    <source>
        <dbReference type="EMBL" id="OGF58659.1"/>
    </source>
</evidence>
<evidence type="ECO:0000313" key="2">
    <source>
        <dbReference type="Proteomes" id="UP000178943"/>
    </source>
</evidence>
<comment type="caution">
    <text evidence="1">The sequence shown here is derived from an EMBL/GenBank/DDBJ whole genome shotgun (WGS) entry which is preliminary data.</text>
</comment>
<gene>
    <name evidence="1" type="ORF">A2Y62_03905</name>
</gene>
<protein>
    <recommendedName>
        <fullName evidence="3">HEAT repeat domain-containing protein</fullName>
    </recommendedName>
</protein>
<dbReference type="InterPro" id="IPR004155">
    <property type="entry name" value="PBS_lyase_HEAT"/>
</dbReference>
<dbReference type="SUPFAM" id="SSF48371">
    <property type="entry name" value="ARM repeat"/>
    <property type="match status" value="1"/>
</dbReference>
<dbReference type="InterPro" id="IPR011989">
    <property type="entry name" value="ARM-like"/>
</dbReference>